<dbReference type="PANTHER" id="PTHR43016:SF16">
    <property type="entry name" value="METALLOPROTEASE, PUTATIVE (AFU_ORTHOLOGUE AFUA_4G07610)-RELATED"/>
    <property type="match status" value="1"/>
</dbReference>
<reference evidence="3" key="1">
    <citation type="submission" date="2021-03" db="EMBL/GenBank/DDBJ databases">
        <title>Comparative genomics and phylogenomic investigation of the class Geoglossomycetes provide insights into ecological specialization and systematics.</title>
        <authorList>
            <person name="Melie T."/>
            <person name="Pirro S."/>
            <person name="Miller A.N."/>
            <person name="Quandt A."/>
        </authorList>
    </citation>
    <scope>NUCLEOTIDE SEQUENCE</scope>
    <source>
        <strain evidence="3">CAQ_001_2017</strain>
    </source>
</reference>
<keyword evidence="4" id="KW-1185">Reference proteome</keyword>
<dbReference type="FunFam" id="3.30.830.10:FF:000031">
    <property type="entry name" value="Putative zinc metalloprotease"/>
    <property type="match status" value="1"/>
</dbReference>
<dbReference type="SUPFAM" id="SSF63411">
    <property type="entry name" value="LuxS/MPP-like metallohydrolase"/>
    <property type="match status" value="4"/>
</dbReference>
<dbReference type="FunFam" id="3.30.830.10:FF:000015">
    <property type="entry name" value="Putative zinc metalloprotease"/>
    <property type="match status" value="1"/>
</dbReference>
<name>A0A9P8LF44_9PEZI</name>
<gene>
    <name evidence="3" type="ORF">GP486_002429</name>
</gene>
<dbReference type="PANTHER" id="PTHR43016">
    <property type="entry name" value="PRESEQUENCE PROTEASE"/>
    <property type="match status" value="1"/>
</dbReference>
<dbReference type="Gene3D" id="3.30.830.10">
    <property type="entry name" value="Metalloenzyme, LuxS/M16 peptidase-like"/>
    <property type="match status" value="4"/>
</dbReference>
<evidence type="ECO:0000256" key="1">
    <source>
        <dbReference type="SAM" id="MobiDB-lite"/>
    </source>
</evidence>
<comment type="caution">
    <text evidence="3">The sequence shown here is derived from an EMBL/GenBank/DDBJ whole genome shotgun (WGS) entry which is preliminary data.</text>
</comment>
<dbReference type="GO" id="GO:0046872">
    <property type="term" value="F:metal ion binding"/>
    <property type="evidence" value="ECO:0007669"/>
    <property type="project" value="InterPro"/>
</dbReference>
<dbReference type="FunFam" id="3.30.830.10:FF:000036">
    <property type="entry name" value="Putative zinc metalloprotease"/>
    <property type="match status" value="1"/>
</dbReference>
<dbReference type="InterPro" id="IPR011249">
    <property type="entry name" value="Metalloenz_LuxS/M16"/>
</dbReference>
<evidence type="ECO:0000259" key="2">
    <source>
        <dbReference type="Pfam" id="PF05193"/>
    </source>
</evidence>
<evidence type="ECO:0000313" key="4">
    <source>
        <dbReference type="Proteomes" id="UP000750711"/>
    </source>
</evidence>
<feature type="region of interest" description="Disordered" evidence="1">
    <location>
        <begin position="998"/>
        <end position="1040"/>
    </location>
</feature>
<dbReference type="EMBL" id="JAGHQM010000269">
    <property type="protein sequence ID" value="KAH0563009.1"/>
    <property type="molecule type" value="Genomic_DNA"/>
</dbReference>
<accession>A0A9P8LF44</accession>
<organism evidence="3 4">
    <name type="scientific">Trichoglossum hirsutum</name>
    <dbReference type="NCBI Taxonomy" id="265104"/>
    <lineage>
        <taxon>Eukaryota</taxon>
        <taxon>Fungi</taxon>
        <taxon>Dikarya</taxon>
        <taxon>Ascomycota</taxon>
        <taxon>Pezizomycotina</taxon>
        <taxon>Geoglossomycetes</taxon>
        <taxon>Geoglossales</taxon>
        <taxon>Geoglossaceae</taxon>
        <taxon>Trichoglossum</taxon>
    </lineage>
</organism>
<dbReference type="Pfam" id="PF05193">
    <property type="entry name" value="Peptidase_M16_C"/>
    <property type="match status" value="1"/>
</dbReference>
<feature type="compositionally biased region" description="Acidic residues" evidence="1">
    <location>
        <begin position="1031"/>
        <end position="1040"/>
    </location>
</feature>
<evidence type="ECO:0000313" key="3">
    <source>
        <dbReference type="EMBL" id="KAH0563009.1"/>
    </source>
</evidence>
<dbReference type="InterPro" id="IPR007863">
    <property type="entry name" value="Peptidase_M16_C"/>
</dbReference>
<sequence>MPDIRKKTFFRTLQKFETDYSPCTITEYESERTGMRAVVVDKKGPKVRGYFALATEIHDDSGALLDRIATRAYSMTNAWTATDHTAYTLDTAGWEGFAQILPVYLEHVLFPTLTDSGCYTEVHHIDGTGHDAGVVYSEMQGVQNNPGELMGLRAKRLLFPEGIGFRYETGGMLEQLRVLTADRIREFHREMYHPKNLCLVIVGEVDHRNLLETLDKFETPILGDVPRPDDSWKRPWVESTQPPPLKESAIERVAFPEDDESMGEILISFFGPDGNDPLLTTALGVLMVYLCGSSVSILENTLVEKEQLASGIYYDIDWRPKSVISFAISGVATEQLAEAERRFFEVLRETASKPLDMAYMLDCVRRQKRQAKSVAEGSSDFFSEPIISDHLFGKRDGSTLRDLETLKEHDTLETWDNQQWTNFLKEWISDAAHVTILGHPSRKLSKKLKEDEKARIERQKKRLGKKGLEELEKRLQDAKASNDIEVPRSLLEQFEIPGTDSIHFIKTTTARSGFAKKMGPLDNEIQKIIDEDDSGLPLFIHFESVPSNFVNINIVLCTEKIPVQKRPLISIYLMNFFNTPIIRDGRRIDFEDVVVELEKDTVSYSIDPSLPELIRVKLEVEPDKYETAVRWLREILWESVFDETRLKATVTKMIADIPDEKRSGNRADNEKMLWSVDSMIHYAPESIIRARNTLVKAIYLRRIDRLLKDEPEAVIAQLEEVRKNLCTPENMRVLVVGDIGKLPSPVSTWEILVDGHKTDKALCPIDRPSSRLSAAGKTPGDLAYVVPMPTIDSSFSIQTARGPDSYGHPQLPALLVATAYLDAVEGPLWCAVRGTGLAYGTGFSRDTDAGHLQFRIYRSPDAYKAFAVSKQVIENHISGKTPFDPLGLEGAVSSIVVSFADEQVSMSTAAQMSFINQVVRGLSPDYSSEVLEKVRAIGIEEVKDALEKFVLPVFEPKTANLIVTCAPVMLEEICEGFGTAGFNAQVKPLKFFHDDYGLKPKDGDEETDGEDEFESDLASDLEAYSHGDGNGSEDDGLGRA</sequence>
<feature type="compositionally biased region" description="Acidic residues" evidence="1">
    <location>
        <begin position="1003"/>
        <end position="1019"/>
    </location>
</feature>
<dbReference type="Proteomes" id="UP000750711">
    <property type="component" value="Unassembled WGS sequence"/>
</dbReference>
<proteinExistence type="predicted"/>
<protein>
    <recommendedName>
        <fullName evidence="2">Peptidase M16 C-terminal domain-containing protein</fullName>
    </recommendedName>
</protein>
<feature type="domain" description="Peptidase M16 C-terminal" evidence="2">
    <location>
        <begin position="179"/>
        <end position="358"/>
    </location>
</feature>
<dbReference type="AlphaFoldDB" id="A0A9P8LF44"/>